<organism evidence="7 8">
    <name type="scientific">Periplaneta americana</name>
    <name type="common">American cockroach</name>
    <name type="synonym">Blatta americana</name>
    <dbReference type="NCBI Taxonomy" id="6978"/>
    <lineage>
        <taxon>Eukaryota</taxon>
        <taxon>Metazoa</taxon>
        <taxon>Ecdysozoa</taxon>
        <taxon>Arthropoda</taxon>
        <taxon>Hexapoda</taxon>
        <taxon>Insecta</taxon>
        <taxon>Pterygota</taxon>
        <taxon>Neoptera</taxon>
        <taxon>Polyneoptera</taxon>
        <taxon>Dictyoptera</taxon>
        <taxon>Blattodea</taxon>
        <taxon>Blattoidea</taxon>
        <taxon>Blattidae</taxon>
        <taxon>Blattinae</taxon>
        <taxon>Periplaneta</taxon>
    </lineage>
</organism>
<evidence type="ECO:0000313" key="7">
    <source>
        <dbReference type="EMBL" id="KAJ4425952.1"/>
    </source>
</evidence>
<protein>
    <recommendedName>
        <fullName evidence="6">C2H2-type domain-containing protein</fullName>
    </recommendedName>
</protein>
<dbReference type="PROSITE" id="PS50157">
    <property type="entry name" value="ZINC_FINGER_C2H2_2"/>
    <property type="match status" value="6"/>
</dbReference>
<evidence type="ECO:0000259" key="6">
    <source>
        <dbReference type="PROSITE" id="PS50157"/>
    </source>
</evidence>
<keyword evidence="2" id="KW-0677">Repeat</keyword>
<sequence>MSPGSSTESCPAFVRIGLRENPGKNLNQVTCPDRDSNPVHLVLRPDVLTVTPQKGKGVSLYQDFTPANSWVRHHTGLSSSEWRDALKMTSNVAPVCAVPDRTQDNNHCRRCHSEVETLAHVLSSCPFGETLHNSRHHKIRVYKPNPRVERLCEVKKVINAAIEDVNRGLIYREDVVWEYLKKKDLRAWENVKATYLKRALGVSKFTSSRLVYILTRESFLIDDLRITLLLPSTDAYEKLLAENLRKNSEVKEEFYGTSAMTDRSWTGTNQRMRHVVARLHDVSITRKEVYLAVAPVVSDNNVNLEMDVIKIEPDINPMPIQSSDMEEKKPLSEEGKFLDLDISRIKEECMDDSCDHNPEIRFEEIMLPNNLAIVKCEAKEETFGMATLKEENMLERATEESDVLTERRNFHHEAPTDKMILNCCRDIVEHGCIYDKTKGQSGKQPVSAETVAEQVREAFVHSLRTSVRRASLQLNISKSTISNIFYTDGIRESQTKQPSFENCLSSVNPCSESALESEIYDHMRSRKDNLLLQSGHHTDNWDTYAECFSKTENLSHTGEKAFTCATCGKNFRDRCCLNTHIRTPNAEKPFECDSCGERPSQSGNLQTNETTHNAEKRFKCDTCGKCFKAISLLNTHLRTHTGEKPFKCDTCGKCFTQAGTLRLHERSHIGEKPFKCDTCGKLFTVLWSLTNHVRTHTGEKPFKCNNCGKCFSRLCNLRRHERTHTGEKPFKCDYCGKNFARSRPGWRVGIALAFCAQGCGFDPGLGRWHLRVLKCDRLMSSELMACKRTPAGQNSGTSRDADITSAVASVVK</sequence>
<reference evidence="7 8" key="1">
    <citation type="journal article" date="2022" name="Allergy">
        <title>Genome assembly and annotation of Periplaneta americana reveal a comprehensive cockroach allergen profile.</title>
        <authorList>
            <person name="Wang L."/>
            <person name="Xiong Q."/>
            <person name="Saelim N."/>
            <person name="Wang L."/>
            <person name="Nong W."/>
            <person name="Wan A.T."/>
            <person name="Shi M."/>
            <person name="Liu X."/>
            <person name="Cao Q."/>
            <person name="Hui J.H.L."/>
            <person name="Sookrung N."/>
            <person name="Leung T.F."/>
            <person name="Tungtrongchitr A."/>
            <person name="Tsui S.K.W."/>
        </authorList>
    </citation>
    <scope>NUCLEOTIDE SEQUENCE [LARGE SCALE GENOMIC DNA]</scope>
    <source>
        <strain evidence="7">PWHHKU_190912</strain>
    </source>
</reference>
<feature type="domain" description="C2H2-type" evidence="6">
    <location>
        <begin position="646"/>
        <end position="673"/>
    </location>
</feature>
<dbReference type="Gene3D" id="3.30.160.60">
    <property type="entry name" value="Classic Zinc Finger"/>
    <property type="match status" value="7"/>
</dbReference>
<dbReference type="Proteomes" id="UP001148838">
    <property type="component" value="Unassembled WGS sequence"/>
</dbReference>
<evidence type="ECO:0000256" key="3">
    <source>
        <dbReference type="ARBA" id="ARBA00022771"/>
    </source>
</evidence>
<feature type="domain" description="C2H2-type" evidence="6">
    <location>
        <begin position="702"/>
        <end position="729"/>
    </location>
</feature>
<evidence type="ECO:0000256" key="1">
    <source>
        <dbReference type="ARBA" id="ARBA00022723"/>
    </source>
</evidence>
<feature type="domain" description="C2H2-type" evidence="6">
    <location>
        <begin position="590"/>
        <end position="617"/>
    </location>
</feature>
<gene>
    <name evidence="7" type="ORF">ANN_27578</name>
</gene>
<feature type="domain" description="C2H2-type" evidence="6">
    <location>
        <begin position="562"/>
        <end position="589"/>
    </location>
</feature>
<dbReference type="PROSITE" id="PS00028">
    <property type="entry name" value="ZINC_FINGER_C2H2_1"/>
    <property type="match status" value="4"/>
</dbReference>
<evidence type="ECO:0000256" key="4">
    <source>
        <dbReference type="ARBA" id="ARBA00022833"/>
    </source>
</evidence>
<name>A0ABQ8RW44_PERAM</name>
<dbReference type="EMBL" id="JAJSOF020000041">
    <property type="protein sequence ID" value="KAJ4425952.1"/>
    <property type="molecule type" value="Genomic_DNA"/>
</dbReference>
<dbReference type="PANTHER" id="PTHR14196:SF12">
    <property type="entry name" value="ZINC FINGER PROTEIN 208-LIKE"/>
    <property type="match status" value="1"/>
</dbReference>
<dbReference type="InterPro" id="IPR036236">
    <property type="entry name" value="Znf_C2H2_sf"/>
</dbReference>
<keyword evidence="3 5" id="KW-0863">Zinc-finger</keyword>
<evidence type="ECO:0000313" key="8">
    <source>
        <dbReference type="Proteomes" id="UP001148838"/>
    </source>
</evidence>
<proteinExistence type="predicted"/>
<evidence type="ECO:0000256" key="5">
    <source>
        <dbReference type="PROSITE-ProRule" id="PRU00042"/>
    </source>
</evidence>
<evidence type="ECO:0000256" key="2">
    <source>
        <dbReference type="ARBA" id="ARBA00022737"/>
    </source>
</evidence>
<dbReference type="InterPro" id="IPR013087">
    <property type="entry name" value="Znf_C2H2_type"/>
</dbReference>
<dbReference type="Pfam" id="PF13465">
    <property type="entry name" value="zf-H2C2_2"/>
    <property type="match status" value="1"/>
</dbReference>
<feature type="domain" description="C2H2-type" evidence="6">
    <location>
        <begin position="618"/>
        <end position="645"/>
    </location>
</feature>
<dbReference type="SUPFAM" id="SSF57667">
    <property type="entry name" value="beta-beta-alpha zinc fingers"/>
    <property type="match status" value="4"/>
</dbReference>
<comment type="caution">
    <text evidence="7">The sequence shown here is derived from an EMBL/GenBank/DDBJ whole genome shotgun (WGS) entry which is preliminary data.</text>
</comment>
<dbReference type="InterPro" id="IPR050717">
    <property type="entry name" value="C2H2-ZF_Transcription_Reg"/>
</dbReference>
<dbReference type="PANTHER" id="PTHR14196">
    <property type="entry name" value="ODD-SKIPPED - RELATED"/>
    <property type="match status" value="1"/>
</dbReference>
<keyword evidence="8" id="KW-1185">Reference proteome</keyword>
<accession>A0ABQ8RW44</accession>
<dbReference type="SMART" id="SM00355">
    <property type="entry name" value="ZnF_C2H2"/>
    <property type="match status" value="5"/>
</dbReference>
<feature type="domain" description="C2H2-type" evidence="6">
    <location>
        <begin position="674"/>
        <end position="701"/>
    </location>
</feature>
<keyword evidence="4" id="KW-0862">Zinc</keyword>
<dbReference type="Pfam" id="PF00096">
    <property type="entry name" value="zf-C2H2"/>
    <property type="match status" value="3"/>
</dbReference>
<keyword evidence="1" id="KW-0479">Metal-binding</keyword>